<evidence type="ECO:0000256" key="2">
    <source>
        <dbReference type="SAM" id="MobiDB-lite"/>
    </source>
</evidence>
<feature type="compositionally biased region" description="Polar residues" evidence="2">
    <location>
        <begin position="286"/>
        <end position="295"/>
    </location>
</feature>
<reference evidence="3" key="1">
    <citation type="submission" date="2023-10" db="EMBL/GenBank/DDBJ databases">
        <title>Genome assembly of Pristionchus species.</title>
        <authorList>
            <person name="Yoshida K."/>
            <person name="Sommer R.J."/>
        </authorList>
    </citation>
    <scope>NUCLEOTIDE SEQUENCE</scope>
    <source>
        <strain evidence="3">RS5133</strain>
    </source>
</reference>
<sequence>ITGNDSAEYTGKPVESMAVHNATGSLEIIGQLALNEWELLRHKIREFGAKIRQMSSKVAAVTVKRLWHQLIYLLTRHSSSIPAQFELDAALILNEMEKAPFERPPPRDTLNDIRRVLLQDDDSREDGIVRAIRAPAWRTLPPPRRLPDPASPSRDSDCSAYQLFNRPMTVDDDFDRLSLPSTNFAQSESEKILSLEAQLALLSRQLNILMTNGVPQAGGGGNNSQRNSRPVSRSHSRASLYPQHQQQQMNGSRHGTHGTHGGVGHSLSPSPISSDENDDGVYMNDDSASSYASPS</sequence>
<evidence type="ECO:0000256" key="1">
    <source>
        <dbReference type="SAM" id="Coils"/>
    </source>
</evidence>
<feature type="compositionally biased region" description="Polar residues" evidence="2">
    <location>
        <begin position="224"/>
        <end position="233"/>
    </location>
</feature>
<organism evidence="3 4">
    <name type="scientific">Pristionchus fissidentatus</name>
    <dbReference type="NCBI Taxonomy" id="1538716"/>
    <lineage>
        <taxon>Eukaryota</taxon>
        <taxon>Metazoa</taxon>
        <taxon>Ecdysozoa</taxon>
        <taxon>Nematoda</taxon>
        <taxon>Chromadorea</taxon>
        <taxon>Rhabditida</taxon>
        <taxon>Rhabditina</taxon>
        <taxon>Diplogasteromorpha</taxon>
        <taxon>Diplogasteroidea</taxon>
        <taxon>Neodiplogasteridae</taxon>
        <taxon>Pristionchus</taxon>
    </lineage>
</organism>
<accession>A0AAV5W0A8</accession>
<feature type="non-terminal residue" evidence="3">
    <location>
        <position position="1"/>
    </location>
</feature>
<feature type="coiled-coil region" evidence="1">
    <location>
        <begin position="185"/>
        <end position="212"/>
    </location>
</feature>
<feature type="non-terminal residue" evidence="3">
    <location>
        <position position="295"/>
    </location>
</feature>
<proteinExistence type="predicted"/>
<gene>
    <name evidence="3" type="ORF">PFISCL1PPCAC_16813</name>
</gene>
<keyword evidence="1" id="KW-0175">Coiled coil</keyword>
<comment type="caution">
    <text evidence="3">The sequence shown here is derived from an EMBL/GenBank/DDBJ whole genome shotgun (WGS) entry which is preliminary data.</text>
</comment>
<evidence type="ECO:0000313" key="3">
    <source>
        <dbReference type="EMBL" id="GMT25516.1"/>
    </source>
</evidence>
<keyword evidence="4" id="KW-1185">Reference proteome</keyword>
<feature type="region of interest" description="Disordered" evidence="2">
    <location>
        <begin position="213"/>
        <end position="295"/>
    </location>
</feature>
<evidence type="ECO:0000313" key="4">
    <source>
        <dbReference type="Proteomes" id="UP001432322"/>
    </source>
</evidence>
<feature type="compositionally biased region" description="Polar residues" evidence="2">
    <location>
        <begin position="242"/>
        <end position="253"/>
    </location>
</feature>
<dbReference type="AlphaFoldDB" id="A0AAV5W0A8"/>
<dbReference type="Proteomes" id="UP001432322">
    <property type="component" value="Unassembled WGS sequence"/>
</dbReference>
<dbReference type="EMBL" id="BTSY01000004">
    <property type="protein sequence ID" value="GMT25516.1"/>
    <property type="molecule type" value="Genomic_DNA"/>
</dbReference>
<protein>
    <submittedName>
        <fullName evidence="3">Uncharacterized protein</fullName>
    </submittedName>
</protein>
<name>A0AAV5W0A8_9BILA</name>